<reference evidence="2 3" key="1">
    <citation type="submission" date="2017-04" db="EMBL/GenBank/DDBJ databases">
        <title>Comparative genome analysis of Subtercola boreus.</title>
        <authorList>
            <person name="Cho Y.-J."/>
            <person name="Cho A."/>
            <person name="Kim O.-S."/>
            <person name="Lee J.-I."/>
        </authorList>
    </citation>
    <scope>NUCLEOTIDE SEQUENCE [LARGE SCALE GENOMIC DNA]</scope>
    <source>
        <strain evidence="2 3">K300</strain>
    </source>
</reference>
<protein>
    <recommendedName>
        <fullName evidence="1">ABM domain-containing protein</fullName>
    </recommendedName>
</protein>
<evidence type="ECO:0000313" key="2">
    <source>
        <dbReference type="EMBL" id="RFA08000.1"/>
    </source>
</evidence>
<proteinExistence type="predicted"/>
<name>A0A3E0VF53_9MICO</name>
<keyword evidence="3" id="KW-1185">Reference proteome</keyword>
<evidence type="ECO:0000259" key="1">
    <source>
        <dbReference type="PROSITE" id="PS51725"/>
    </source>
</evidence>
<gene>
    <name evidence="2" type="ORF">B7R54_01275</name>
</gene>
<comment type="caution">
    <text evidence="2">The sequence shown here is derived from an EMBL/GenBank/DDBJ whole genome shotgun (WGS) entry which is preliminary data.</text>
</comment>
<dbReference type="OrthoDB" id="7867302at2"/>
<sequence>MITALLELRLKAEAVPESEAVIRSVLTQTRAREGNLGVDVLIDRADAAHVTIVERWESIEADTAYRAWRATDEGKSSLGTILAGPPVLTLFETAFTL</sequence>
<dbReference type="EMBL" id="NBWZ01000001">
    <property type="protein sequence ID" value="RFA08000.1"/>
    <property type="molecule type" value="Genomic_DNA"/>
</dbReference>
<evidence type="ECO:0000313" key="3">
    <source>
        <dbReference type="Proteomes" id="UP000256486"/>
    </source>
</evidence>
<feature type="domain" description="ABM" evidence="1">
    <location>
        <begin position="2"/>
        <end position="91"/>
    </location>
</feature>
<dbReference type="Gene3D" id="3.30.70.100">
    <property type="match status" value="1"/>
</dbReference>
<organism evidence="2 3">
    <name type="scientific">Subtercola boreus</name>
    <dbReference type="NCBI Taxonomy" id="120213"/>
    <lineage>
        <taxon>Bacteria</taxon>
        <taxon>Bacillati</taxon>
        <taxon>Actinomycetota</taxon>
        <taxon>Actinomycetes</taxon>
        <taxon>Micrococcales</taxon>
        <taxon>Microbacteriaceae</taxon>
        <taxon>Subtercola</taxon>
    </lineage>
</organism>
<dbReference type="InterPro" id="IPR007138">
    <property type="entry name" value="ABM_dom"/>
</dbReference>
<accession>A0A3E0VF53</accession>
<dbReference type="AlphaFoldDB" id="A0A3E0VF53"/>
<dbReference type="PROSITE" id="PS51725">
    <property type="entry name" value="ABM"/>
    <property type="match status" value="1"/>
</dbReference>
<dbReference type="Proteomes" id="UP000256486">
    <property type="component" value="Unassembled WGS sequence"/>
</dbReference>
<dbReference type="SUPFAM" id="SSF54909">
    <property type="entry name" value="Dimeric alpha+beta barrel"/>
    <property type="match status" value="1"/>
</dbReference>
<dbReference type="Pfam" id="PF03992">
    <property type="entry name" value="ABM"/>
    <property type="match status" value="1"/>
</dbReference>
<dbReference type="InterPro" id="IPR011008">
    <property type="entry name" value="Dimeric_a/b-barrel"/>
</dbReference>
<dbReference type="RefSeq" id="WP_116413418.1">
    <property type="nucleotide sequence ID" value="NZ_NBWZ01000001.1"/>
</dbReference>